<dbReference type="Gene3D" id="2.60.120.780">
    <property type="entry name" value="PINIT domain"/>
    <property type="match status" value="1"/>
</dbReference>
<gene>
    <name evidence="5" type="ORF">ANCCEY_03017</name>
</gene>
<dbReference type="GO" id="GO:0016925">
    <property type="term" value="P:protein sumoylation"/>
    <property type="evidence" value="ECO:0007669"/>
    <property type="project" value="UniProtKB-UniPathway"/>
</dbReference>
<evidence type="ECO:0000256" key="1">
    <source>
        <dbReference type="ARBA" id="ARBA00004718"/>
    </source>
</evidence>
<dbReference type="Pfam" id="PF14324">
    <property type="entry name" value="PINIT"/>
    <property type="match status" value="1"/>
</dbReference>
<organism evidence="5 6">
    <name type="scientific">Ancylostoma ceylanicum</name>
    <dbReference type="NCBI Taxonomy" id="53326"/>
    <lineage>
        <taxon>Eukaryota</taxon>
        <taxon>Metazoa</taxon>
        <taxon>Ecdysozoa</taxon>
        <taxon>Nematoda</taxon>
        <taxon>Chromadorea</taxon>
        <taxon>Rhabditida</taxon>
        <taxon>Rhabditina</taxon>
        <taxon>Rhabditomorpha</taxon>
        <taxon>Strongyloidea</taxon>
        <taxon>Ancylostomatidae</taxon>
        <taxon>Ancylostomatinae</taxon>
        <taxon>Ancylostoma</taxon>
    </lineage>
</organism>
<dbReference type="UniPathway" id="UPA00886"/>
<comment type="pathway">
    <text evidence="1">Protein modification; protein sumoylation.</text>
</comment>
<dbReference type="InterPro" id="IPR038654">
    <property type="entry name" value="PINIT_sf"/>
</dbReference>
<sequence>MPNGIIMNGNSGGYTGYRGGAPLLHQMQSSAIHQQARILRNFVPVPLPFYDWHKTVLEPMELPAIMSGVKTPCKQSFTFSLPREYFVNWSINSPLPRYEIQLRFFQVPENYASQELPDDFPLNCVARIEEQHVQLPVYRVTSEILRDRATGAAKSAASGDVTNNDRPSHRQEEHVTRDLIRARLGGGNDDDIAMAQLKISLLCPVRIT</sequence>
<name>A0A0D6M367_9BILA</name>
<proteinExistence type="inferred from homology"/>
<dbReference type="Proteomes" id="UP000054495">
    <property type="component" value="Unassembled WGS sequence"/>
</dbReference>
<evidence type="ECO:0000313" key="5">
    <source>
        <dbReference type="EMBL" id="EPB77933.1"/>
    </source>
</evidence>
<evidence type="ECO:0000313" key="6">
    <source>
        <dbReference type="Proteomes" id="UP000054495"/>
    </source>
</evidence>
<feature type="domain" description="PINIT" evidence="4">
    <location>
        <begin position="45"/>
        <end position="136"/>
    </location>
</feature>
<evidence type="ECO:0000256" key="3">
    <source>
        <dbReference type="SAM" id="MobiDB-lite"/>
    </source>
</evidence>
<feature type="region of interest" description="Disordered" evidence="3">
    <location>
        <begin position="151"/>
        <end position="173"/>
    </location>
</feature>
<dbReference type="InterPro" id="IPR023321">
    <property type="entry name" value="PINIT"/>
</dbReference>
<reference evidence="5 6" key="1">
    <citation type="submission" date="2013-05" db="EMBL/GenBank/DDBJ databases">
        <title>Draft genome of the parasitic nematode Anyclostoma ceylanicum.</title>
        <authorList>
            <person name="Mitreva M."/>
        </authorList>
    </citation>
    <scope>NUCLEOTIDE SEQUENCE [LARGE SCALE GENOMIC DNA]</scope>
</reference>
<dbReference type="EMBL" id="KE124825">
    <property type="protein sequence ID" value="EPB77933.1"/>
    <property type="molecule type" value="Genomic_DNA"/>
</dbReference>
<dbReference type="AlphaFoldDB" id="A0A0D6M367"/>
<evidence type="ECO:0000256" key="2">
    <source>
        <dbReference type="ARBA" id="ARBA00005383"/>
    </source>
</evidence>
<evidence type="ECO:0000259" key="4">
    <source>
        <dbReference type="Pfam" id="PF14324"/>
    </source>
</evidence>
<protein>
    <recommendedName>
        <fullName evidence="4">PINIT domain-containing protein</fullName>
    </recommendedName>
</protein>
<keyword evidence="6" id="KW-1185">Reference proteome</keyword>
<comment type="similarity">
    <text evidence="2">Belongs to the PIAS family.</text>
</comment>
<accession>A0A0D6M367</accession>